<evidence type="ECO:0000313" key="3">
    <source>
        <dbReference type="EnsemblPlants" id="cds.evm.model.07.1413"/>
    </source>
</evidence>
<dbReference type="EnsemblPlants" id="evm.model.07.1413">
    <property type="protein sequence ID" value="cds.evm.model.07.1413"/>
    <property type="gene ID" value="evm.TU.07.1413"/>
</dbReference>
<dbReference type="PROSITE" id="PS50878">
    <property type="entry name" value="RT_POL"/>
    <property type="match status" value="1"/>
</dbReference>
<proteinExistence type="predicted"/>
<dbReference type="SUPFAM" id="SSF53098">
    <property type="entry name" value="Ribonuclease H-like"/>
    <property type="match status" value="1"/>
</dbReference>
<feature type="compositionally biased region" description="Basic and acidic residues" evidence="1">
    <location>
        <begin position="244"/>
        <end position="260"/>
    </location>
</feature>
<dbReference type="CDD" id="cd01650">
    <property type="entry name" value="RT_nLTR_like"/>
    <property type="match status" value="1"/>
</dbReference>
<protein>
    <recommendedName>
        <fullName evidence="2">Reverse transcriptase domain-containing protein</fullName>
    </recommendedName>
</protein>
<feature type="compositionally biased region" description="Low complexity" evidence="1">
    <location>
        <begin position="388"/>
        <end position="410"/>
    </location>
</feature>
<dbReference type="SUPFAM" id="SSF56219">
    <property type="entry name" value="DNase I-like"/>
    <property type="match status" value="1"/>
</dbReference>
<dbReference type="CDD" id="cd06222">
    <property type="entry name" value="RNase_H_like"/>
    <property type="match status" value="1"/>
</dbReference>
<dbReference type="InterPro" id="IPR036397">
    <property type="entry name" value="RNaseH_sf"/>
</dbReference>
<dbReference type="PANTHER" id="PTHR31635">
    <property type="entry name" value="REVERSE TRANSCRIPTASE DOMAIN-CONTAINING PROTEIN-RELATED"/>
    <property type="match status" value="1"/>
</dbReference>
<evidence type="ECO:0000313" key="4">
    <source>
        <dbReference type="Proteomes" id="UP000596661"/>
    </source>
</evidence>
<dbReference type="GO" id="GO:0004523">
    <property type="term" value="F:RNA-DNA hybrid ribonuclease activity"/>
    <property type="evidence" value="ECO:0007669"/>
    <property type="project" value="InterPro"/>
</dbReference>
<feature type="region of interest" description="Disordered" evidence="1">
    <location>
        <begin position="352"/>
        <end position="372"/>
    </location>
</feature>
<dbReference type="Pfam" id="PF03372">
    <property type="entry name" value="Exo_endo_phos"/>
    <property type="match status" value="1"/>
</dbReference>
<dbReference type="InterPro" id="IPR043502">
    <property type="entry name" value="DNA/RNA_pol_sf"/>
</dbReference>
<feature type="compositionally biased region" description="Basic residues" evidence="1">
    <location>
        <begin position="469"/>
        <end position="481"/>
    </location>
</feature>
<keyword evidence="4" id="KW-1185">Reference proteome</keyword>
<dbReference type="InterPro" id="IPR026960">
    <property type="entry name" value="RVT-Znf"/>
</dbReference>
<evidence type="ECO:0000259" key="2">
    <source>
        <dbReference type="PROSITE" id="PS50878"/>
    </source>
</evidence>
<dbReference type="Pfam" id="PF13966">
    <property type="entry name" value="zf-RVT"/>
    <property type="match status" value="1"/>
</dbReference>
<dbReference type="Pfam" id="PF00078">
    <property type="entry name" value="RVT_1"/>
    <property type="match status" value="1"/>
</dbReference>
<dbReference type="InterPro" id="IPR000477">
    <property type="entry name" value="RT_dom"/>
</dbReference>
<organism evidence="3 4">
    <name type="scientific">Cannabis sativa</name>
    <name type="common">Hemp</name>
    <name type="synonym">Marijuana</name>
    <dbReference type="NCBI Taxonomy" id="3483"/>
    <lineage>
        <taxon>Eukaryota</taxon>
        <taxon>Viridiplantae</taxon>
        <taxon>Streptophyta</taxon>
        <taxon>Embryophyta</taxon>
        <taxon>Tracheophyta</taxon>
        <taxon>Spermatophyta</taxon>
        <taxon>Magnoliopsida</taxon>
        <taxon>eudicotyledons</taxon>
        <taxon>Gunneridae</taxon>
        <taxon>Pentapetalae</taxon>
        <taxon>rosids</taxon>
        <taxon>fabids</taxon>
        <taxon>Rosales</taxon>
        <taxon>Cannabaceae</taxon>
        <taxon>Cannabis</taxon>
    </lineage>
</organism>
<reference evidence="3" key="2">
    <citation type="submission" date="2021-03" db="UniProtKB">
        <authorList>
            <consortium name="EnsemblPlants"/>
        </authorList>
    </citation>
    <scope>IDENTIFICATION</scope>
</reference>
<dbReference type="InterPro" id="IPR036691">
    <property type="entry name" value="Endo/exonu/phosph_ase_sf"/>
</dbReference>
<feature type="domain" description="Reverse transcriptase" evidence="2">
    <location>
        <begin position="993"/>
        <end position="1274"/>
    </location>
</feature>
<name>A0A803Q2J5_CANSA</name>
<feature type="region of interest" description="Disordered" evidence="1">
    <location>
        <begin position="234"/>
        <end position="289"/>
    </location>
</feature>
<dbReference type="Gene3D" id="3.60.10.10">
    <property type="entry name" value="Endonuclease/exonuclease/phosphatase"/>
    <property type="match status" value="1"/>
</dbReference>
<dbReference type="InterPro" id="IPR044730">
    <property type="entry name" value="RNase_H-like_dom_plant"/>
</dbReference>
<dbReference type="SUPFAM" id="SSF56672">
    <property type="entry name" value="DNA/RNA polymerases"/>
    <property type="match status" value="1"/>
</dbReference>
<feature type="region of interest" description="Disordered" evidence="1">
    <location>
        <begin position="388"/>
        <end position="483"/>
    </location>
</feature>
<dbReference type="PANTHER" id="PTHR31635:SF196">
    <property type="entry name" value="REVERSE TRANSCRIPTASE DOMAIN-CONTAINING PROTEIN-RELATED"/>
    <property type="match status" value="1"/>
</dbReference>
<dbReference type="InterPro" id="IPR005135">
    <property type="entry name" value="Endo/exonuclease/phosphatase"/>
</dbReference>
<evidence type="ECO:0000256" key="1">
    <source>
        <dbReference type="SAM" id="MobiDB-lite"/>
    </source>
</evidence>
<accession>A0A803Q2J5</accession>
<dbReference type="InterPro" id="IPR012337">
    <property type="entry name" value="RNaseH-like_sf"/>
</dbReference>
<dbReference type="Gramene" id="evm.model.07.1413">
    <property type="protein sequence ID" value="cds.evm.model.07.1413"/>
    <property type="gene ID" value="evm.TU.07.1413"/>
</dbReference>
<dbReference type="GO" id="GO:0003676">
    <property type="term" value="F:nucleic acid binding"/>
    <property type="evidence" value="ECO:0007669"/>
    <property type="project" value="InterPro"/>
</dbReference>
<dbReference type="EMBL" id="UZAU01000666">
    <property type="status" value="NOT_ANNOTATED_CDS"/>
    <property type="molecule type" value="Genomic_DNA"/>
</dbReference>
<reference evidence="3" key="1">
    <citation type="submission" date="2018-11" db="EMBL/GenBank/DDBJ databases">
        <authorList>
            <person name="Grassa J C."/>
        </authorList>
    </citation>
    <scope>NUCLEOTIDE SEQUENCE [LARGE SCALE GENOMIC DNA]</scope>
</reference>
<dbReference type="Gene3D" id="3.30.420.10">
    <property type="entry name" value="Ribonuclease H-like superfamily/Ribonuclease H"/>
    <property type="match status" value="1"/>
</dbReference>
<sequence>MDPATVSEMFQDAVQISQDDITFALNPGEVDELEEANQVLLGKIISRYKLGKAAIQGSLKLSWNAIKGWKWKEIEDNIIQFTFTNRNDALNVLARRPCLCFKPPTVIKDDKGNFYPMYGVWLKKDANEKSTFSTPVAKWFQDWALQKRIINDPTLRNQLKVQKALKNGEDDELRECRRQLPTKKRIVTDDEAENDGMVITQLPMVYLPGIGEVAPFGNNTKVVSILELQLARRTDGMPQTESNGEEKVHDLDPSHFEKGHVSTTGNIQEEDRQPSNLGSNRAHSRSPVEPQYNSILGTQAQLVNWPTSNCWADPKARELMMGSLTVDKYYREPTLLNPILDIEDFRVQEHLQGPRKRKASDGLIFTPSKTSATPNDFVKLVESIENAQQNSLQQPNNESNESQMESETQNAKPLPSQFSPGTRLEQGMSSRGRRIAMRTPEDINESSTPKRRGRPPKNKAKLAATPKSFKGKKQSKSRAGKRSSILSQWEEGFLFRGYGDLPKKVSTVAMKILSWNCRGLGNSTTVRQLTALVRQHNPEVVILSEVRLPSTKFSRVRTRLKFEGSHYVPPIGSAGGLGLCWMKGVNCNVQFASRFLIIGEISSDPPGCVWKLFGTYGPPHGNDKEQFWNQMGELALNANTPILLCGDMNGTLNDSECFHYVRQSNPSRYAFDFRRMVQRVGLIDLGYLGPAFTWVKGGNGSQRGGAVKRARLDHGLASPEWRILFPNAIINHLSATGSDHRPLLLDTTAGVNCRRRSFKYENMWIRDPRCCWVVKEAWASQCHHNPMINFNRKLKATRVKLKTWNRHQFKEVKKQVQAATDTLKKTEMENPLNGHAVEEAKMQLNEAFLREEIHWKQKSRVQWLQEGDMCSKFFISSTVVRRQRNYIQCIKDSRDGAWIRDQSRIANCFLDKFRESFKNPTNRPSPIPTDLFQNVVTSGERDSICSIPSATEMEEAISEMGNDKAPGPDGFPPSFYHHHWATVQSDLFQLITHFFTHNELPSYINDTSIVLIPKKDSPSLVTDYRPIALCNTTYKIISKIIASRLRPFLQRIISPNQAAFVKGRHIAENTMIAREIIHSMKKRKGKGGYMLIKIDLEKAYDKMSWEFVIHVLGMMGFPNTFIDWIKKCISVSTIKVLLNGSIVGKFSPEQGLRQGDPLSPSLFILAAETLSRLLISKEEAGLLKGFKLSRRGSAITHLMFADDIILFGQASMKEAKAFRDCLNSYCDWSGQAVNGLNSSIFFSKGVSPRKAQSISQLLGMKRMNNKATYLGLPLFRSIKKIEDTSHLVERVLKRVQGWKAKLLSSAGKACLIKSVGSTLANYVNSSDVIPVSTTNKIDRVLRDFWWGDTDEKRTLHMNQSFLDFEIKSQDSVMWKAILRERSSLAKGLCKRIGDGRNTSIWFDPWVPGGCLQPAPRLDATGGISMVSNFIHNNEWDHALVRKWFNEDDSRRILNISLPNNQPKDSWLWLPEPNGNFSIKSAYRLSLNIDISRPDYAKWRTLWGARIHNRLKMLWWKILSNSLLTRVRLGMVFNMDSILCPLCNLDDENSIHLLWSCAFARAIWFGCLWQVRTDSLMTSSWDEWLAWFSDKNNRPNRMHFHLFLGGAAAIFEEIWRIRNKFTHDHIQDPIQVAISHINRRIMELTAVQDGFCNSQLCWIPPPLGWLMCNTDISMGNNDAVGAAIFRNDKGQTIKIHTFQCYYMDSLAGEMFSLVKGAELASSLGYNNVIFQSDSKNAIAAIQSNRSSRSTQHHNIQSLLERFHCAAASLNLWEAHWIQRNFNGVAHDAARWANRNRVFGSFDLANFGGSLHPWDTDGHSLT</sequence>
<dbReference type="Pfam" id="PF13456">
    <property type="entry name" value="RVT_3"/>
    <property type="match status" value="1"/>
</dbReference>
<dbReference type="InterPro" id="IPR002156">
    <property type="entry name" value="RNaseH_domain"/>
</dbReference>
<feature type="compositionally biased region" description="Basic residues" evidence="1">
    <location>
        <begin position="449"/>
        <end position="460"/>
    </location>
</feature>
<dbReference type="Proteomes" id="UP000596661">
    <property type="component" value="Chromosome 7"/>
</dbReference>